<keyword evidence="6" id="KW-0539">Nucleus</keyword>
<organism evidence="9 10">
    <name type="scientific">Penicillium frequentans</name>
    <dbReference type="NCBI Taxonomy" id="3151616"/>
    <lineage>
        <taxon>Eukaryota</taxon>
        <taxon>Fungi</taxon>
        <taxon>Dikarya</taxon>
        <taxon>Ascomycota</taxon>
        <taxon>Pezizomycotina</taxon>
        <taxon>Eurotiomycetes</taxon>
        <taxon>Eurotiomycetidae</taxon>
        <taxon>Eurotiales</taxon>
        <taxon>Aspergillaceae</taxon>
        <taxon>Penicillium</taxon>
    </lineage>
</organism>
<dbReference type="PROSITE" id="PS00463">
    <property type="entry name" value="ZN2_CY6_FUNGAL_1"/>
    <property type="match status" value="1"/>
</dbReference>
<evidence type="ECO:0000256" key="1">
    <source>
        <dbReference type="ARBA" id="ARBA00004123"/>
    </source>
</evidence>
<dbReference type="InterPro" id="IPR007219">
    <property type="entry name" value="XnlR_reg_dom"/>
</dbReference>
<evidence type="ECO:0000259" key="8">
    <source>
        <dbReference type="PROSITE" id="PS50048"/>
    </source>
</evidence>
<comment type="caution">
    <text evidence="9">The sequence shown here is derived from an EMBL/GenBank/DDBJ whole genome shotgun (WGS) entry which is preliminary data.</text>
</comment>
<keyword evidence="5" id="KW-0804">Transcription</keyword>
<evidence type="ECO:0000256" key="2">
    <source>
        <dbReference type="ARBA" id="ARBA00022723"/>
    </source>
</evidence>
<comment type="subcellular location">
    <subcellularLocation>
        <location evidence="1">Nucleus</location>
    </subcellularLocation>
</comment>
<evidence type="ECO:0000256" key="6">
    <source>
        <dbReference type="ARBA" id="ARBA00023242"/>
    </source>
</evidence>
<evidence type="ECO:0000256" key="5">
    <source>
        <dbReference type="ARBA" id="ARBA00023163"/>
    </source>
</evidence>
<evidence type="ECO:0000313" key="10">
    <source>
        <dbReference type="Proteomes" id="UP001220324"/>
    </source>
</evidence>
<evidence type="ECO:0000256" key="7">
    <source>
        <dbReference type="SAM" id="MobiDB-lite"/>
    </source>
</evidence>
<dbReference type="AlphaFoldDB" id="A0AAD6GGN4"/>
<keyword evidence="10" id="KW-1185">Reference proteome</keyword>
<dbReference type="GO" id="GO:0005634">
    <property type="term" value="C:nucleus"/>
    <property type="evidence" value="ECO:0007669"/>
    <property type="project" value="UniProtKB-SubCell"/>
</dbReference>
<name>A0AAD6GGN4_9EURO</name>
<sequence length="691" mass="77961">MRDTDDRRSRSPAATRRNGALQSCEPCRRSKQRCDHERPVCRRCAAKRMSDKCFYHPAPMTRRRSLQNVNPTITSSNRFASQPASNASSPGSLSGGRTFIAAEHPSCLPGYLGSTSFTAVLTEHRDEIPFEPEESSDSYPVVSVEPERAKSGADVLFFLYSLSFRQKLVDKFYSRSWNAVVPKIVLEAILNSIQEIFDGFDPNNLMPQLQNLATQIFQNSSRAMKTYPSMTVKEYLASFTGRNLRWEAIANIFQVCGQQLVITPDNDPEVSQGVEDPRAKERLLEQVIGASNVCLSFCDQASSANELLAYLQYNDVMLQTQQYGDSSYQAWRRLGDLVATIYAAGIHLDTDIAENSPFFLRQWRRGAFISAFHMDKTMATFVGRPPLMNYRYCTLAPPLDLSDDVLIAGGDVLAQAISELDSNGWNTQGDRHRMSPSRVRFHLALAREQTLDIALGNPESQDLVRKSNEIEENVRVVWSATPDHLRYDRQPNNDGLRYDLPPNNDFHHGWLTIVYLYLNYLYTCFLLQRALIKHANTGHAALFDVSRRVLAIVISITSQRNPMVDLDRHYSWIALTYGLPSASVLLVELLHQSHEPGPHSVPLPRAELIRNISVFVSLLSWVSRPGHGNYHTCKEAEKKLSRILDQLLDPQPVQADLVHDVTSGLSSFLDWSNYNTWDFTEYFPGGGGFAP</sequence>
<dbReference type="PANTHER" id="PTHR31001">
    <property type="entry name" value="UNCHARACTERIZED TRANSCRIPTIONAL REGULATORY PROTEIN"/>
    <property type="match status" value="1"/>
</dbReference>
<gene>
    <name evidence="9" type="ORF">N7494_006517</name>
</gene>
<dbReference type="PROSITE" id="PS50048">
    <property type="entry name" value="ZN2_CY6_FUNGAL_2"/>
    <property type="match status" value="1"/>
</dbReference>
<dbReference type="Gene3D" id="4.10.240.10">
    <property type="entry name" value="Zn(2)-C6 fungal-type DNA-binding domain"/>
    <property type="match status" value="1"/>
</dbReference>
<feature type="region of interest" description="Disordered" evidence="7">
    <location>
        <begin position="73"/>
        <end position="93"/>
    </location>
</feature>
<feature type="region of interest" description="Disordered" evidence="7">
    <location>
        <begin position="1"/>
        <end position="21"/>
    </location>
</feature>
<keyword evidence="4" id="KW-0238">DNA-binding</keyword>
<proteinExistence type="predicted"/>
<dbReference type="GO" id="GO:0008270">
    <property type="term" value="F:zinc ion binding"/>
    <property type="evidence" value="ECO:0007669"/>
    <property type="project" value="InterPro"/>
</dbReference>
<dbReference type="Proteomes" id="UP001220324">
    <property type="component" value="Unassembled WGS sequence"/>
</dbReference>
<accession>A0AAD6GGN4</accession>
<dbReference type="SMART" id="SM00066">
    <property type="entry name" value="GAL4"/>
    <property type="match status" value="1"/>
</dbReference>
<dbReference type="GO" id="GO:0000981">
    <property type="term" value="F:DNA-binding transcription factor activity, RNA polymerase II-specific"/>
    <property type="evidence" value="ECO:0007669"/>
    <property type="project" value="InterPro"/>
</dbReference>
<dbReference type="CDD" id="cd12148">
    <property type="entry name" value="fungal_TF_MHR"/>
    <property type="match status" value="1"/>
</dbReference>
<dbReference type="SMART" id="SM00906">
    <property type="entry name" value="Fungal_trans"/>
    <property type="match status" value="1"/>
</dbReference>
<keyword evidence="2" id="KW-0479">Metal-binding</keyword>
<dbReference type="CDD" id="cd00067">
    <property type="entry name" value="GAL4"/>
    <property type="match status" value="1"/>
</dbReference>
<dbReference type="GO" id="GO:0003677">
    <property type="term" value="F:DNA binding"/>
    <property type="evidence" value="ECO:0007669"/>
    <property type="project" value="UniProtKB-KW"/>
</dbReference>
<evidence type="ECO:0000313" key="9">
    <source>
        <dbReference type="EMBL" id="KAJ5541441.1"/>
    </source>
</evidence>
<protein>
    <recommendedName>
        <fullName evidence="8">Zn(2)-C6 fungal-type domain-containing protein</fullName>
    </recommendedName>
</protein>
<feature type="compositionally biased region" description="Polar residues" evidence="7">
    <location>
        <begin position="73"/>
        <end position="92"/>
    </location>
</feature>
<keyword evidence="3" id="KW-0805">Transcription regulation</keyword>
<dbReference type="SUPFAM" id="SSF57701">
    <property type="entry name" value="Zn2/Cys6 DNA-binding domain"/>
    <property type="match status" value="1"/>
</dbReference>
<reference evidence="9 10" key="1">
    <citation type="journal article" date="2023" name="IMA Fungus">
        <title>Comparative genomic study of the Penicillium genus elucidates a diverse pangenome and 15 lateral gene transfer events.</title>
        <authorList>
            <person name="Petersen C."/>
            <person name="Sorensen T."/>
            <person name="Nielsen M.R."/>
            <person name="Sondergaard T.E."/>
            <person name="Sorensen J.L."/>
            <person name="Fitzpatrick D.A."/>
            <person name="Frisvad J.C."/>
            <person name="Nielsen K.L."/>
        </authorList>
    </citation>
    <scope>NUCLEOTIDE SEQUENCE [LARGE SCALE GENOMIC DNA]</scope>
    <source>
        <strain evidence="9 10">IBT 35679</strain>
    </source>
</reference>
<dbReference type="InterPro" id="IPR050613">
    <property type="entry name" value="Sec_Metabolite_Reg"/>
</dbReference>
<dbReference type="Pfam" id="PF04082">
    <property type="entry name" value="Fungal_trans"/>
    <property type="match status" value="1"/>
</dbReference>
<dbReference type="PANTHER" id="PTHR31001:SF61">
    <property type="entry name" value="ZN(II)2CYS6 TRANSCRIPTION FACTOR (EUROFUNG)"/>
    <property type="match status" value="1"/>
</dbReference>
<dbReference type="InterPro" id="IPR036864">
    <property type="entry name" value="Zn2-C6_fun-type_DNA-bd_sf"/>
</dbReference>
<evidence type="ECO:0000256" key="4">
    <source>
        <dbReference type="ARBA" id="ARBA00023125"/>
    </source>
</evidence>
<feature type="domain" description="Zn(2)-C6 fungal-type" evidence="8">
    <location>
        <begin position="23"/>
        <end position="55"/>
    </location>
</feature>
<dbReference type="GO" id="GO:0006351">
    <property type="term" value="P:DNA-templated transcription"/>
    <property type="evidence" value="ECO:0007669"/>
    <property type="project" value="InterPro"/>
</dbReference>
<dbReference type="InterPro" id="IPR001138">
    <property type="entry name" value="Zn2Cys6_DnaBD"/>
</dbReference>
<evidence type="ECO:0000256" key="3">
    <source>
        <dbReference type="ARBA" id="ARBA00023015"/>
    </source>
</evidence>
<dbReference type="Pfam" id="PF00172">
    <property type="entry name" value="Zn_clus"/>
    <property type="match status" value="1"/>
</dbReference>
<dbReference type="EMBL" id="JAQIZZ010000005">
    <property type="protein sequence ID" value="KAJ5541441.1"/>
    <property type="molecule type" value="Genomic_DNA"/>
</dbReference>